<evidence type="ECO:0000313" key="2">
    <source>
        <dbReference type="EMBL" id="GHO89100.1"/>
    </source>
</evidence>
<proteinExistence type="predicted"/>
<evidence type="ECO:0000259" key="1">
    <source>
        <dbReference type="Pfam" id="PF01636"/>
    </source>
</evidence>
<dbReference type="PANTHER" id="PTHR21310">
    <property type="entry name" value="AMINOGLYCOSIDE PHOSPHOTRANSFERASE-RELATED-RELATED"/>
    <property type="match status" value="1"/>
</dbReference>
<gene>
    <name evidence="2" type="ORF">KSZ_71060</name>
</gene>
<dbReference type="Proteomes" id="UP000635565">
    <property type="component" value="Unassembled WGS sequence"/>
</dbReference>
<protein>
    <recommendedName>
        <fullName evidence="1">Aminoglycoside phosphotransferase domain-containing protein</fullName>
    </recommendedName>
</protein>
<dbReference type="Pfam" id="PF01636">
    <property type="entry name" value="APH"/>
    <property type="match status" value="1"/>
</dbReference>
<name>A0ABQ3VTG9_9CHLR</name>
<dbReference type="Gene3D" id="3.30.200.20">
    <property type="entry name" value="Phosphorylase Kinase, domain 1"/>
    <property type="match status" value="1"/>
</dbReference>
<reference evidence="2 3" key="1">
    <citation type="journal article" date="2021" name="Int. J. Syst. Evol. Microbiol.">
        <title>Reticulibacter mediterranei gen. nov., sp. nov., within the new family Reticulibacteraceae fam. nov., and Ktedonospora formicarum gen. nov., sp. nov., Ktedonobacter robiniae sp. nov., Dictyobacter formicarum sp. nov. and Dictyobacter arantiisoli sp. nov., belonging to the class Ktedonobacteria.</title>
        <authorList>
            <person name="Yabe S."/>
            <person name="Zheng Y."/>
            <person name="Wang C.M."/>
            <person name="Sakai Y."/>
            <person name="Abe K."/>
            <person name="Yokota A."/>
            <person name="Donadio S."/>
            <person name="Cavaletti L."/>
            <person name="Monciardini P."/>
        </authorList>
    </citation>
    <scope>NUCLEOTIDE SEQUENCE [LARGE SCALE GENOMIC DNA]</scope>
    <source>
        <strain evidence="2 3">SOSP1-9</strain>
    </source>
</reference>
<comment type="caution">
    <text evidence="2">The sequence shown here is derived from an EMBL/GenBank/DDBJ whole genome shotgun (WGS) entry which is preliminary data.</text>
</comment>
<keyword evidence="3" id="KW-1185">Reference proteome</keyword>
<organism evidence="2 3">
    <name type="scientific">Dictyobacter formicarum</name>
    <dbReference type="NCBI Taxonomy" id="2778368"/>
    <lineage>
        <taxon>Bacteria</taxon>
        <taxon>Bacillati</taxon>
        <taxon>Chloroflexota</taxon>
        <taxon>Ktedonobacteria</taxon>
        <taxon>Ktedonobacterales</taxon>
        <taxon>Dictyobacteraceae</taxon>
        <taxon>Dictyobacter</taxon>
    </lineage>
</organism>
<sequence>MSQHYYGQRLGRLEDQQFQAALDRFGLGALLRTAPITSGNFGQNVFVTTNQGEFVLRGCPHFDWQFPTEQFFARLLHEKSQVPAPWPYLVDEEVDIFGWSYVLMPRMAGLQITDPLVYDPLPEQDKQQIAQAMGTTLAQLHRVTWPICGRYDLRTQTIQPLQLHQEMAWPFPASAPSHKPVQLPFSQLVIAVVRHHLQLQYSKQLISSQDATWGAHIIEQATWAADDTFQPALVFADYSKHNLVVERRSEQWHVSGIFDLMSLFFGNSEMDLSRPVATLLEEGKPRAQAFLQAYLQAHQARPGFAARFAMYMLMDRLVIWAFAKESHKRWWDESLTFQQWAEPFVSFASQHS</sequence>
<dbReference type="InterPro" id="IPR051678">
    <property type="entry name" value="AGP_Transferase"/>
</dbReference>
<evidence type="ECO:0000313" key="3">
    <source>
        <dbReference type="Proteomes" id="UP000635565"/>
    </source>
</evidence>
<dbReference type="RefSeq" id="WP_201366635.1">
    <property type="nucleotide sequence ID" value="NZ_BNJJ01000031.1"/>
</dbReference>
<dbReference type="Gene3D" id="3.90.1200.10">
    <property type="match status" value="1"/>
</dbReference>
<dbReference type="InterPro" id="IPR011009">
    <property type="entry name" value="Kinase-like_dom_sf"/>
</dbReference>
<dbReference type="InterPro" id="IPR002575">
    <property type="entry name" value="Aminoglycoside_PTrfase"/>
</dbReference>
<feature type="domain" description="Aminoglycoside phosphotransferase" evidence="1">
    <location>
        <begin position="35"/>
        <end position="299"/>
    </location>
</feature>
<dbReference type="SUPFAM" id="SSF56112">
    <property type="entry name" value="Protein kinase-like (PK-like)"/>
    <property type="match status" value="1"/>
</dbReference>
<accession>A0ABQ3VTG9</accession>
<dbReference type="EMBL" id="BNJJ01000031">
    <property type="protein sequence ID" value="GHO89100.1"/>
    <property type="molecule type" value="Genomic_DNA"/>
</dbReference>